<dbReference type="Gene3D" id="1.10.10.60">
    <property type="entry name" value="Homeodomain-like"/>
    <property type="match status" value="1"/>
</dbReference>
<dbReference type="InterPro" id="IPR009057">
    <property type="entry name" value="Homeodomain-like_sf"/>
</dbReference>
<dbReference type="AlphaFoldDB" id="A0AAD0TSJ2"/>
<gene>
    <name evidence="2" type="ORF">LP667_13675</name>
</gene>
<feature type="domain" description="Mor transcription activator" evidence="1">
    <location>
        <begin position="26"/>
        <end position="91"/>
    </location>
</feature>
<protein>
    <recommendedName>
        <fullName evidence="1">Mor transcription activator domain-containing protein</fullName>
    </recommendedName>
</protein>
<accession>A0AAD0TSJ2</accession>
<proteinExistence type="predicted"/>
<dbReference type="Proteomes" id="UP000277896">
    <property type="component" value="Chromosome"/>
</dbReference>
<evidence type="ECO:0000313" key="2">
    <source>
        <dbReference type="EMBL" id="AYJ39767.1"/>
    </source>
</evidence>
<evidence type="ECO:0000259" key="1">
    <source>
        <dbReference type="Pfam" id="PF08765"/>
    </source>
</evidence>
<dbReference type="InterPro" id="IPR014875">
    <property type="entry name" value="Mor_transcription_activator"/>
</dbReference>
<dbReference type="Pfam" id="PF08765">
    <property type="entry name" value="Mor"/>
    <property type="match status" value="1"/>
</dbReference>
<dbReference type="SUPFAM" id="SSF46689">
    <property type="entry name" value="Homeodomain-like"/>
    <property type="match status" value="1"/>
</dbReference>
<evidence type="ECO:0000313" key="3">
    <source>
        <dbReference type="Proteomes" id="UP000277896"/>
    </source>
</evidence>
<name>A0AAD0TSJ2_9LACO</name>
<organism evidence="2 3">
    <name type="scientific">Lactiplantibacillus paraplantarum</name>
    <dbReference type="NCBI Taxonomy" id="60520"/>
    <lineage>
        <taxon>Bacteria</taxon>
        <taxon>Bacillati</taxon>
        <taxon>Bacillota</taxon>
        <taxon>Bacilli</taxon>
        <taxon>Lactobacillales</taxon>
        <taxon>Lactobacillaceae</taxon>
        <taxon>Lactiplantibacillus</taxon>
    </lineage>
</organism>
<sequence length="98" mass="11513">MSSLDVEVCVPLKENVDVSVLNPVYQELDKLIGTEKMLLIYHQYRGGQMWAPKRLYGVKLVKELVQRECDGHNIHQLAQQYHFSDQWIEKVWRGSKEV</sequence>
<reference evidence="2 3" key="1">
    <citation type="submission" date="2018-10" db="EMBL/GenBank/DDBJ databases">
        <title>Genome seuquencing of Lactobacillus species.</title>
        <authorList>
            <person name="Baek C."/>
            <person name="Yi H."/>
        </authorList>
    </citation>
    <scope>NUCLEOTIDE SEQUENCE [LARGE SCALE GENOMIC DNA]</scope>
    <source>
        <strain evidence="2 3">DSM 10667</strain>
    </source>
</reference>
<dbReference type="EMBL" id="CP032744">
    <property type="protein sequence ID" value="AYJ39767.1"/>
    <property type="molecule type" value="Genomic_DNA"/>
</dbReference>